<dbReference type="PROSITE" id="PS51007">
    <property type="entry name" value="CYTC"/>
    <property type="match status" value="1"/>
</dbReference>
<evidence type="ECO:0000259" key="8">
    <source>
        <dbReference type="PROSITE" id="PS51007"/>
    </source>
</evidence>
<comment type="caution">
    <text evidence="9">The sequence shown here is derived from an EMBL/GenBank/DDBJ whole genome shotgun (WGS) entry which is preliminary data.</text>
</comment>
<dbReference type="InterPro" id="IPR009056">
    <property type="entry name" value="Cyt_c-like_dom"/>
</dbReference>
<sequence length="109" mass="11383">MTSKIQTLIVVIGMVALQWGSGAFAQDHGEAGKKLFNHTAVPACAVCHTLKDAGAAGETGPSLDELKPDASRVEKAVRNGIGQMPAFSSLSDEQIKTLSKYVAEVAGTR</sequence>
<keyword evidence="10" id="KW-1185">Reference proteome</keyword>
<evidence type="ECO:0000256" key="7">
    <source>
        <dbReference type="SAM" id="SignalP"/>
    </source>
</evidence>
<keyword evidence="1" id="KW-0813">Transport</keyword>
<dbReference type="Proteomes" id="UP001501353">
    <property type="component" value="Unassembled WGS sequence"/>
</dbReference>
<protein>
    <recommendedName>
        <fullName evidence="8">Cytochrome c domain-containing protein</fullName>
    </recommendedName>
</protein>
<evidence type="ECO:0000313" key="9">
    <source>
        <dbReference type="EMBL" id="GAA4013765.1"/>
    </source>
</evidence>
<dbReference type="InterPro" id="IPR036909">
    <property type="entry name" value="Cyt_c-like_dom_sf"/>
</dbReference>
<evidence type="ECO:0000256" key="3">
    <source>
        <dbReference type="ARBA" id="ARBA00022723"/>
    </source>
</evidence>
<dbReference type="RefSeq" id="WP_425547899.1">
    <property type="nucleotide sequence ID" value="NZ_BAAAZE010000003.1"/>
</dbReference>
<keyword evidence="5 6" id="KW-0408">Iron</keyword>
<keyword evidence="7" id="KW-0732">Signal</keyword>
<evidence type="ECO:0000256" key="1">
    <source>
        <dbReference type="ARBA" id="ARBA00022448"/>
    </source>
</evidence>
<dbReference type="EMBL" id="BAAAZE010000003">
    <property type="protein sequence ID" value="GAA4013765.1"/>
    <property type="molecule type" value="Genomic_DNA"/>
</dbReference>
<dbReference type="Gene3D" id="1.10.760.10">
    <property type="entry name" value="Cytochrome c-like domain"/>
    <property type="match status" value="1"/>
</dbReference>
<evidence type="ECO:0000256" key="2">
    <source>
        <dbReference type="ARBA" id="ARBA00022617"/>
    </source>
</evidence>
<dbReference type="InterPro" id="IPR051811">
    <property type="entry name" value="Cytochrome_c550/c551-like"/>
</dbReference>
<evidence type="ECO:0000256" key="6">
    <source>
        <dbReference type="PROSITE-ProRule" id="PRU00433"/>
    </source>
</evidence>
<dbReference type="SUPFAM" id="SSF46626">
    <property type="entry name" value="Cytochrome c"/>
    <property type="match status" value="1"/>
</dbReference>
<keyword evidence="2 6" id="KW-0349">Heme</keyword>
<organism evidence="9 10">
    <name type="scientific">Actimicrobium antarcticum</name>
    <dbReference type="NCBI Taxonomy" id="1051899"/>
    <lineage>
        <taxon>Bacteria</taxon>
        <taxon>Pseudomonadati</taxon>
        <taxon>Pseudomonadota</taxon>
        <taxon>Betaproteobacteria</taxon>
        <taxon>Burkholderiales</taxon>
        <taxon>Oxalobacteraceae</taxon>
        <taxon>Actimicrobium</taxon>
    </lineage>
</organism>
<evidence type="ECO:0000256" key="4">
    <source>
        <dbReference type="ARBA" id="ARBA00022982"/>
    </source>
</evidence>
<reference evidence="10" key="1">
    <citation type="journal article" date="2019" name="Int. J. Syst. Evol. Microbiol.">
        <title>The Global Catalogue of Microorganisms (GCM) 10K type strain sequencing project: providing services to taxonomists for standard genome sequencing and annotation.</title>
        <authorList>
            <consortium name="The Broad Institute Genomics Platform"/>
            <consortium name="The Broad Institute Genome Sequencing Center for Infectious Disease"/>
            <person name="Wu L."/>
            <person name="Ma J."/>
        </authorList>
    </citation>
    <scope>NUCLEOTIDE SEQUENCE [LARGE SCALE GENOMIC DNA]</scope>
    <source>
        <strain evidence="10">JCM 16673</strain>
    </source>
</reference>
<feature type="domain" description="Cytochrome c" evidence="8">
    <location>
        <begin position="27"/>
        <end position="106"/>
    </location>
</feature>
<feature type="signal peptide" evidence="7">
    <location>
        <begin position="1"/>
        <end position="25"/>
    </location>
</feature>
<accession>A0ABP7SMB2</accession>
<dbReference type="Pfam" id="PF13442">
    <property type="entry name" value="Cytochrome_CBB3"/>
    <property type="match status" value="1"/>
</dbReference>
<evidence type="ECO:0000313" key="10">
    <source>
        <dbReference type="Proteomes" id="UP001501353"/>
    </source>
</evidence>
<keyword evidence="4" id="KW-0249">Electron transport</keyword>
<feature type="chain" id="PRO_5045040883" description="Cytochrome c domain-containing protein" evidence="7">
    <location>
        <begin position="26"/>
        <end position="109"/>
    </location>
</feature>
<evidence type="ECO:0000256" key="5">
    <source>
        <dbReference type="ARBA" id="ARBA00023004"/>
    </source>
</evidence>
<keyword evidence="3 6" id="KW-0479">Metal-binding</keyword>
<dbReference type="PANTHER" id="PTHR37823">
    <property type="entry name" value="CYTOCHROME C-553-LIKE"/>
    <property type="match status" value="1"/>
</dbReference>
<dbReference type="PANTHER" id="PTHR37823:SF4">
    <property type="entry name" value="MENAQUINOL-CYTOCHROME C REDUCTASE CYTOCHROME B_C SUBUNIT"/>
    <property type="match status" value="1"/>
</dbReference>
<name>A0ABP7SMB2_9BURK</name>
<proteinExistence type="predicted"/>
<gene>
    <name evidence="9" type="ORF">GCM10022212_04840</name>
</gene>